<dbReference type="RefSeq" id="WP_052651429.1">
    <property type="nucleotide sequence ID" value="NZ_CCXS01000001.1"/>
</dbReference>
<name>A0A098EMV9_9BACL</name>
<keyword evidence="3" id="KW-1185">Reference proteome</keyword>
<gene>
    <name evidence="2" type="ORF">BN1080_01567</name>
</gene>
<dbReference type="EMBL" id="CCXS01000001">
    <property type="protein sequence ID" value="CEG22636.1"/>
    <property type="molecule type" value="Genomic_DNA"/>
</dbReference>
<feature type="transmembrane region" description="Helical" evidence="1">
    <location>
        <begin position="41"/>
        <end position="63"/>
    </location>
</feature>
<evidence type="ECO:0000313" key="2">
    <source>
        <dbReference type="EMBL" id="CEG22636.1"/>
    </source>
</evidence>
<evidence type="ECO:0000256" key="1">
    <source>
        <dbReference type="SAM" id="Phobius"/>
    </source>
</evidence>
<protein>
    <submittedName>
        <fullName evidence="2">Uncharacterized protein</fullName>
    </submittedName>
</protein>
<keyword evidence="1" id="KW-1133">Transmembrane helix</keyword>
<dbReference type="OrthoDB" id="2862147at2"/>
<keyword evidence="1" id="KW-0812">Transmembrane</keyword>
<sequence>MDPNKQLDDFFQQMKDVGRSPKARQESLAKLRERLQKKKKFHLAPAFISFGMLIVAALLFLTWSTAPAPDGQSGVGPEMP</sequence>
<dbReference type="Proteomes" id="UP000043699">
    <property type="component" value="Unassembled WGS sequence"/>
</dbReference>
<proteinExistence type="predicted"/>
<evidence type="ECO:0000313" key="3">
    <source>
        <dbReference type="Proteomes" id="UP000043699"/>
    </source>
</evidence>
<reference evidence="2 3" key="1">
    <citation type="submission" date="2014-09" db="EMBL/GenBank/DDBJ databases">
        <authorList>
            <person name="Urmite Genomes Urmite Genomes"/>
        </authorList>
    </citation>
    <scope>NUCLEOTIDE SEQUENCE [LARGE SCALE GENOMIC DNA]</scope>
    <source>
        <strain evidence="2 3">ES2</strain>
    </source>
</reference>
<dbReference type="STRING" id="1499687.BN1080_01567"/>
<accession>A0A098EMV9</accession>
<dbReference type="AlphaFoldDB" id="A0A098EMV9"/>
<keyword evidence="1" id="KW-0472">Membrane</keyword>
<organism evidence="2 3">
    <name type="scientific">Planococcus massiliensis</name>
    <dbReference type="NCBI Taxonomy" id="1499687"/>
    <lineage>
        <taxon>Bacteria</taxon>
        <taxon>Bacillati</taxon>
        <taxon>Bacillota</taxon>
        <taxon>Bacilli</taxon>
        <taxon>Bacillales</taxon>
        <taxon>Caryophanaceae</taxon>
        <taxon>Planococcus</taxon>
    </lineage>
</organism>